<keyword evidence="2" id="KW-1185">Reference proteome</keyword>
<organism evidence="1 2">
    <name type="scientific">Photorhabdus temperata J3</name>
    <dbReference type="NCBI Taxonomy" id="1389415"/>
    <lineage>
        <taxon>Bacteria</taxon>
        <taxon>Pseudomonadati</taxon>
        <taxon>Pseudomonadota</taxon>
        <taxon>Gammaproteobacteria</taxon>
        <taxon>Enterobacterales</taxon>
        <taxon>Morganellaceae</taxon>
        <taxon>Photorhabdus</taxon>
    </lineage>
</organism>
<protein>
    <submittedName>
        <fullName evidence="1">Uncharacterized protein</fullName>
    </submittedName>
</protein>
<proteinExistence type="predicted"/>
<sequence>MNKEGRNQRTKPYVCIDELILKNIDINRLGNESSQSLDKSSLFDISIIKANIENIKYGINSRFASLIISVDLRNL</sequence>
<dbReference type="PATRIC" id="fig|1389415.4.peg.4742"/>
<gene>
    <name evidence="1" type="ORF">O185_23770</name>
</gene>
<reference evidence="1 2" key="1">
    <citation type="submission" date="2013-10" db="EMBL/GenBank/DDBJ databases">
        <title>Whole Genome Shotgun Sequence of Photorhabdus temperata J3.</title>
        <authorList>
            <person name="Park G.-S."/>
            <person name="Hong S.-J."/>
            <person name="Shin J.-H."/>
        </authorList>
    </citation>
    <scope>NUCLEOTIDE SEQUENCE [LARGE SCALE GENOMIC DNA]</scope>
    <source>
        <strain evidence="1 2">J3</strain>
    </source>
</reference>
<dbReference type="Proteomes" id="UP000017133">
    <property type="component" value="Unassembled WGS sequence"/>
</dbReference>
<name>U7QRM5_PHOTE</name>
<accession>U7QRM5</accession>
<evidence type="ECO:0000313" key="2">
    <source>
        <dbReference type="Proteomes" id="UP000017133"/>
    </source>
</evidence>
<dbReference type="EMBL" id="AXDT01000285">
    <property type="protein sequence ID" value="ERT10629.1"/>
    <property type="molecule type" value="Genomic_DNA"/>
</dbReference>
<comment type="caution">
    <text evidence="1">The sequence shown here is derived from an EMBL/GenBank/DDBJ whole genome shotgun (WGS) entry which is preliminary data.</text>
</comment>
<dbReference type="AlphaFoldDB" id="U7QRM5"/>
<evidence type="ECO:0000313" key="1">
    <source>
        <dbReference type="EMBL" id="ERT10629.1"/>
    </source>
</evidence>